<proteinExistence type="predicted"/>
<dbReference type="RefSeq" id="WP_194536753.1">
    <property type="nucleotide sequence ID" value="NZ_JACEFB010000002.1"/>
</dbReference>
<comment type="caution">
    <text evidence="2">The sequence shown here is derived from an EMBL/GenBank/DDBJ whole genome shotgun (WGS) entry which is preliminary data.</text>
</comment>
<dbReference type="AlphaFoldDB" id="A0A7V9AAN5"/>
<protein>
    <recommendedName>
        <fullName evidence="1">DNA ligase D 3'-phosphoesterase domain-containing protein</fullName>
    </recommendedName>
</protein>
<evidence type="ECO:0000259" key="1">
    <source>
        <dbReference type="Pfam" id="PF13298"/>
    </source>
</evidence>
<dbReference type="InterPro" id="IPR014144">
    <property type="entry name" value="LigD_PE_domain"/>
</dbReference>
<gene>
    <name evidence="2" type="ORF">H0921_03990</name>
</gene>
<evidence type="ECO:0000313" key="2">
    <source>
        <dbReference type="EMBL" id="MBA2225321.1"/>
    </source>
</evidence>
<keyword evidence="3" id="KW-1185">Reference proteome</keyword>
<sequence length="156" mass="17568">MAQRRYVILEHNWPAVHWDLLLDVGAVLRAWRLWEEPAVGVTMRAEINADHRRIYLDYEGEVSGGRGVVRRWDAGVYEVVAVVGDQAEGVEQPAGGDDTGVMPCPKELVVHLWGQRWQVRCRLWRVEGGEVGEYRAAFTAWTEAVPQLQPACGPPP</sequence>
<organism evidence="2 3">
    <name type="scientific">Thermogemmata fonticola</name>
    <dbReference type="NCBI Taxonomy" id="2755323"/>
    <lineage>
        <taxon>Bacteria</taxon>
        <taxon>Pseudomonadati</taxon>
        <taxon>Planctomycetota</taxon>
        <taxon>Planctomycetia</taxon>
        <taxon>Gemmatales</taxon>
        <taxon>Gemmataceae</taxon>
        <taxon>Thermogemmata</taxon>
    </lineage>
</organism>
<feature type="domain" description="DNA ligase D 3'-phosphoesterase" evidence="1">
    <location>
        <begin position="10"/>
        <end position="81"/>
    </location>
</feature>
<accession>A0A7V9AAN5</accession>
<name>A0A7V9AAN5_9BACT</name>
<dbReference type="Proteomes" id="UP000542342">
    <property type="component" value="Unassembled WGS sequence"/>
</dbReference>
<reference evidence="2 3" key="1">
    <citation type="submission" date="2020-07" db="EMBL/GenBank/DDBJ databases">
        <title>Thermogemmata thermophila gen. nov., sp. nov., a novel moderate thermophilic planctomycete from a Kamchatka hot spring.</title>
        <authorList>
            <person name="Elcheninov A.G."/>
            <person name="Podosokorskaya O.A."/>
            <person name="Kovaleva O.L."/>
            <person name="Novikov A."/>
            <person name="Bonch-Osmolovskaya E.A."/>
            <person name="Toshchakov S.V."/>
            <person name="Kublanov I.V."/>
        </authorList>
    </citation>
    <scope>NUCLEOTIDE SEQUENCE [LARGE SCALE GENOMIC DNA]</scope>
    <source>
        <strain evidence="2 3">2918</strain>
    </source>
</reference>
<dbReference type="EMBL" id="JACEFB010000002">
    <property type="protein sequence ID" value="MBA2225321.1"/>
    <property type="molecule type" value="Genomic_DNA"/>
</dbReference>
<evidence type="ECO:0000313" key="3">
    <source>
        <dbReference type="Proteomes" id="UP000542342"/>
    </source>
</evidence>
<dbReference type="Pfam" id="PF13298">
    <property type="entry name" value="LigD_N"/>
    <property type="match status" value="1"/>
</dbReference>